<dbReference type="InterPro" id="IPR023509">
    <property type="entry name" value="DTD-like_sf"/>
</dbReference>
<evidence type="ECO:0000256" key="3">
    <source>
        <dbReference type="ARBA" id="ARBA00020007"/>
    </source>
</evidence>
<evidence type="ECO:0000313" key="7">
    <source>
        <dbReference type="EMBL" id="EFY85453.1"/>
    </source>
</evidence>
<evidence type="ECO:0000256" key="2">
    <source>
        <dbReference type="ARBA" id="ARBA00013056"/>
    </source>
</evidence>
<dbReference type="OrthoDB" id="275783at2759"/>
<dbReference type="GO" id="GO:0106026">
    <property type="term" value="F:Gly-tRNA(Ala) deacylase activity"/>
    <property type="evidence" value="ECO:0007669"/>
    <property type="project" value="RHEA"/>
</dbReference>
<evidence type="ECO:0000256" key="6">
    <source>
        <dbReference type="RuleBase" id="RU003470"/>
    </source>
</evidence>
<dbReference type="Gene3D" id="3.50.80.10">
    <property type="entry name" value="D-tyrosyl-tRNA(Tyr) deacylase"/>
    <property type="match status" value="1"/>
</dbReference>
<dbReference type="Pfam" id="PF02580">
    <property type="entry name" value="Tyr_Deacylase"/>
    <property type="match status" value="1"/>
</dbReference>
<dbReference type="HAMAP" id="MF_00518">
    <property type="entry name" value="Deacylase_Dtd"/>
    <property type="match status" value="1"/>
</dbReference>
<dbReference type="OMA" id="WPDENDK"/>
<dbReference type="InParanoid" id="E9EF70"/>
<dbReference type="KEGG" id="maw:19252829"/>
<dbReference type="PANTHER" id="PTHR10472">
    <property type="entry name" value="D-TYROSYL-TRNA TYR DEACYLASE"/>
    <property type="match status" value="1"/>
</dbReference>
<proteinExistence type="inferred from homology"/>
<protein>
    <recommendedName>
        <fullName evidence="3 6">D-aminoacyl-tRNA deacylase</fullName>
        <ecNumber evidence="2 6">3.1.1.96</ecNumber>
    </recommendedName>
</protein>
<dbReference type="STRING" id="655827.E9EF70"/>
<comment type="subcellular location">
    <subcellularLocation>
        <location evidence="6">Cytoplasm</location>
    </subcellularLocation>
</comment>
<dbReference type="FunFam" id="3.50.80.10:FF:000001">
    <property type="entry name" value="D-aminoacyl-tRNA deacylase"/>
    <property type="match status" value="1"/>
</dbReference>
<dbReference type="eggNOG" id="KOG3323">
    <property type="taxonomic scope" value="Eukaryota"/>
</dbReference>
<name>E9EF70_METAQ</name>
<evidence type="ECO:0000256" key="4">
    <source>
        <dbReference type="ARBA" id="ARBA00047676"/>
    </source>
</evidence>
<keyword evidence="6" id="KW-0378">Hydrolase</keyword>
<dbReference type="GO" id="GO:0051500">
    <property type="term" value="F:D-tyrosyl-tRNA(Tyr) deacylase activity"/>
    <property type="evidence" value="ECO:0007669"/>
    <property type="project" value="TreeGrafter"/>
</dbReference>
<reference evidence="7 8" key="1">
    <citation type="journal article" date="2011" name="PLoS Genet.">
        <title>Genome sequencing and comparative transcriptomics of the model entomopathogenic fungi Metarhizium anisopliae and M. acridum.</title>
        <authorList>
            <person name="Gao Q."/>
            <person name="Jin K."/>
            <person name="Ying S.H."/>
            <person name="Zhang Y."/>
            <person name="Xiao G."/>
            <person name="Shang Y."/>
            <person name="Duan Z."/>
            <person name="Hu X."/>
            <person name="Xie X.Q."/>
            <person name="Zhou G."/>
            <person name="Peng G."/>
            <person name="Luo Z."/>
            <person name="Huang W."/>
            <person name="Wang B."/>
            <person name="Fang W."/>
            <person name="Wang S."/>
            <person name="Zhong Y."/>
            <person name="Ma L.J."/>
            <person name="St Leger R.J."/>
            <person name="Zhao G.P."/>
            <person name="Pei Y."/>
            <person name="Feng M.G."/>
            <person name="Xia Y."/>
            <person name="Wang C."/>
        </authorList>
    </citation>
    <scope>NUCLEOTIDE SEQUENCE [LARGE SCALE GENOMIC DNA]</scope>
    <source>
        <strain evidence="7 8">CQMa 102</strain>
    </source>
</reference>
<comment type="catalytic activity">
    <reaction evidence="4">
        <text>glycyl-tRNA(Ala) + H2O = tRNA(Ala) + glycine + H(+)</text>
        <dbReference type="Rhea" id="RHEA:53744"/>
        <dbReference type="Rhea" id="RHEA-COMP:9657"/>
        <dbReference type="Rhea" id="RHEA-COMP:13640"/>
        <dbReference type="ChEBI" id="CHEBI:15377"/>
        <dbReference type="ChEBI" id="CHEBI:15378"/>
        <dbReference type="ChEBI" id="CHEBI:57305"/>
        <dbReference type="ChEBI" id="CHEBI:78442"/>
        <dbReference type="ChEBI" id="CHEBI:78522"/>
        <dbReference type="EC" id="3.1.1.96"/>
    </reaction>
</comment>
<dbReference type="FunCoup" id="E9EF70">
    <property type="interactions" value="1471"/>
</dbReference>
<accession>E9EF70</accession>
<keyword evidence="6" id="KW-0694">RNA-binding</keyword>
<keyword evidence="8" id="KW-1185">Reference proteome</keyword>
<gene>
    <name evidence="7" type="ORF">MAC_08518</name>
</gene>
<dbReference type="GeneID" id="19252829"/>
<sequence length="217" mass="23841">MKAIIQRVLSASVTVDREVISSIGRGVLVFAAVAPGDSEKEAQQIANKVIKMKLWDDDKGGRWKKSVMDINGEVLCVSQFTLLARTKKGTKPDFHGAAAPEEAQRLYHYFVDQLKAGYDVERVKDGRFQAMMEVALVNDGPLESDATSSSRSHLIPFKRQAIRIASLTSIGICNFSRLDSSLTSGQVICHTLLSDSCVPPSATGALYFFWIFLQDSP</sequence>
<organism evidence="8">
    <name type="scientific">Metarhizium acridum (strain CQMa 102)</name>
    <dbReference type="NCBI Taxonomy" id="655827"/>
    <lineage>
        <taxon>Eukaryota</taxon>
        <taxon>Fungi</taxon>
        <taxon>Dikarya</taxon>
        <taxon>Ascomycota</taxon>
        <taxon>Pezizomycotina</taxon>
        <taxon>Sordariomycetes</taxon>
        <taxon>Hypocreomycetidae</taxon>
        <taxon>Hypocreales</taxon>
        <taxon>Clavicipitaceae</taxon>
        <taxon>Metarhizium</taxon>
    </lineage>
</organism>
<keyword evidence="6" id="KW-0963">Cytoplasm</keyword>
<evidence type="ECO:0000256" key="1">
    <source>
        <dbReference type="ARBA" id="ARBA00009673"/>
    </source>
</evidence>
<dbReference type="EC" id="3.1.1.96" evidence="2 6"/>
<dbReference type="EMBL" id="GL698577">
    <property type="protein sequence ID" value="EFY85453.1"/>
    <property type="molecule type" value="Genomic_DNA"/>
</dbReference>
<keyword evidence="6" id="KW-0820">tRNA-binding</keyword>
<comment type="catalytic activity">
    <reaction evidence="5">
        <text>a D-aminoacyl-tRNA + H2O = a tRNA + a D-alpha-amino acid + H(+)</text>
        <dbReference type="Rhea" id="RHEA:13953"/>
        <dbReference type="Rhea" id="RHEA-COMP:10123"/>
        <dbReference type="Rhea" id="RHEA-COMP:10124"/>
        <dbReference type="ChEBI" id="CHEBI:15377"/>
        <dbReference type="ChEBI" id="CHEBI:15378"/>
        <dbReference type="ChEBI" id="CHEBI:59871"/>
        <dbReference type="ChEBI" id="CHEBI:78442"/>
        <dbReference type="ChEBI" id="CHEBI:79333"/>
        <dbReference type="EC" id="3.1.1.96"/>
    </reaction>
</comment>
<evidence type="ECO:0000313" key="8">
    <source>
        <dbReference type="Proteomes" id="UP000002499"/>
    </source>
</evidence>
<dbReference type="PANTHER" id="PTHR10472:SF5">
    <property type="entry name" value="D-AMINOACYL-TRNA DEACYLASE 1"/>
    <property type="match status" value="1"/>
</dbReference>
<dbReference type="NCBIfam" id="TIGR00256">
    <property type="entry name" value="D-aminoacyl-tRNA deacylase"/>
    <property type="match status" value="1"/>
</dbReference>
<dbReference type="GO" id="GO:0000049">
    <property type="term" value="F:tRNA binding"/>
    <property type="evidence" value="ECO:0007669"/>
    <property type="project" value="UniProtKB-KW"/>
</dbReference>
<dbReference type="InterPro" id="IPR003732">
    <property type="entry name" value="Daa-tRNA_deacyls_DTD"/>
</dbReference>
<dbReference type="AlphaFoldDB" id="E9EF70"/>
<comment type="similarity">
    <text evidence="1 6">Belongs to the DTD family.</text>
</comment>
<dbReference type="GO" id="GO:0005737">
    <property type="term" value="C:cytoplasm"/>
    <property type="evidence" value="ECO:0007669"/>
    <property type="project" value="UniProtKB-SubCell"/>
</dbReference>
<dbReference type="SUPFAM" id="SSF69500">
    <property type="entry name" value="DTD-like"/>
    <property type="match status" value="1"/>
</dbReference>
<evidence type="ECO:0000256" key="5">
    <source>
        <dbReference type="ARBA" id="ARBA00048018"/>
    </source>
</evidence>
<dbReference type="Proteomes" id="UP000002499">
    <property type="component" value="Unassembled WGS sequence"/>
</dbReference>
<dbReference type="HOGENOM" id="CLU_076901_0_4_1"/>